<sequence>MSLGHFADVSTSTIPRSNIVEAVKNQVALMSRERKSISMHPNQSQVIRTTSPIVRNMYLKCGHAVNLPEQEVSCENVRCKFSPFIPPIVPIAPGPAGNNPNINSFCPSCQALGYR</sequence>
<reference evidence="1" key="1">
    <citation type="journal article" date="2019" name="Environ. Microbiol.">
        <title>Fungal ecological strategies reflected in gene transcription - a case study of two litter decomposers.</title>
        <authorList>
            <person name="Barbi F."/>
            <person name="Kohler A."/>
            <person name="Barry K."/>
            <person name="Baskaran P."/>
            <person name="Daum C."/>
            <person name="Fauchery L."/>
            <person name="Ihrmark K."/>
            <person name="Kuo A."/>
            <person name="LaButti K."/>
            <person name="Lipzen A."/>
            <person name="Morin E."/>
            <person name="Grigoriev I.V."/>
            <person name="Henrissat B."/>
            <person name="Lindahl B."/>
            <person name="Martin F."/>
        </authorList>
    </citation>
    <scope>NUCLEOTIDE SEQUENCE</scope>
    <source>
        <strain evidence="1">JB14</strain>
    </source>
</reference>
<dbReference type="EMBL" id="ML769389">
    <property type="protein sequence ID" value="KAE9408976.1"/>
    <property type="molecule type" value="Genomic_DNA"/>
</dbReference>
<name>A0A6A4IEH9_9AGAR</name>
<dbReference type="OrthoDB" id="2748942at2759"/>
<dbReference type="Proteomes" id="UP000799118">
    <property type="component" value="Unassembled WGS sequence"/>
</dbReference>
<dbReference type="AlphaFoldDB" id="A0A6A4IEH9"/>
<protein>
    <submittedName>
        <fullName evidence="1">Uncharacterized protein</fullName>
    </submittedName>
</protein>
<evidence type="ECO:0000313" key="1">
    <source>
        <dbReference type="EMBL" id="KAE9408976.1"/>
    </source>
</evidence>
<gene>
    <name evidence="1" type="ORF">BT96DRAFT_985298</name>
</gene>
<accession>A0A6A4IEH9</accession>
<proteinExistence type="predicted"/>
<evidence type="ECO:0000313" key="2">
    <source>
        <dbReference type="Proteomes" id="UP000799118"/>
    </source>
</evidence>
<keyword evidence="2" id="KW-1185">Reference proteome</keyword>
<organism evidence="1 2">
    <name type="scientific">Gymnopus androsaceus JB14</name>
    <dbReference type="NCBI Taxonomy" id="1447944"/>
    <lineage>
        <taxon>Eukaryota</taxon>
        <taxon>Fungi</taxon>
        <taxon>Dikarya</taxon>
        <taxon>Basidiomycota</taxon>
        <taxon>Agaricomycotina</taxon>
        <taxon>Agaricomycetes</taxon>
        <taxon>Agaricomycetidae</taxon>
        <taxon>Agaricales</taxon>
        <taxon>Marasmiineae</taxon>
        <taxon>Omphalotaceae</taxon>
        <taxon>Gymnopus</taxon>
    </lineage>
</organism>